<feature type="active site" description="Proton donor/acceptor" evidence="3">
    <location>
        <position position="279"/>
    </location>
</feature>
<keyword evidence="4" id="KW-0732">Signal</keyword>
<organism evidence="6 7">
    <name type="scientific">Massilia phyllostachyos</name>
    <dbReference type="NCBI Taxonomy" id="2898585"/>
    <lineage>
        <taxon>Bacteria</taxon>
        <taxon>Pseudomonadati</taxon>
        <taxon>Pseudomonadota</taxon>
        <taxon>Betaproteobacteria</taxon>
        <taxon>Burkholderiales</taxon>
        <taxon>Oxalobacteraceae</taxon>
        <taxon>Telluria group</taxon>
        <taxon>Massilia</taxon>
    </lineage>
</organism>
<evidence type="ECO:0000256" key="1">
    <source>
        <dbReference type="ARBA" id="ARBA00001947"/>
    </source>
</evidence>
<evidence type="ECO:0000256" key="4">
    <source>
        <dbReference type="SAM" id="SignalP"/>
    </source>
</evidence>
<feature type="domain" description="Peptidase M14" evidence="5">
    <location>
        <begin position="62"/>
        <end position="303"/>
    </location>
</feature>
<dbReference type="PROSITE" id="PS52035">
    <property type="entry name" value="PEPTIDASE_M14"/>
    <property type="match status" value="1"/>
</dbReference>
<reference evidence="6" key="1">
    <citation type="submission" date="2021-11" db="EMBL/GenBank/DDBJ databases">
        <title>The complete genome of Massilia sp sp. G4R7.</title>
        <authorList>
            <person name="Liu L."/>
            <person name="Yue J."/>
            <person name="Yuan J."/>
            <person name="Yang F."/>
            <person name="Li L."/>
        </authorList>
    </citation>
    <scope>NUCLEOTIDE SEQUENCE</scope>
    <source>
        <strain evidence="6">G4R7</strain>
    </source>
</reference>
<dbReference type="PANTHER" id="PTHR11705:SF145">
    <property type="entry name" value="PEPTIDASE M14 CARBOXYPEPTIDASE A DOMAIN-CONTAINING PROTEIN"/>
    <property type="match status" value="1"/>
</dbReference>
<sequence>MFKVIAGLAVVSMSSLWTGEAGAAAAPEVLFPAPAWHGASEKHIAPPGERWITPAEKSGFVNSPSYTETVAFLASIAAASDLVTLHTFGKSYQGRDLVYALARKPGPPRPVVLVQAGIHAGEIDGKDAGLMLLRDIALRGRADLLDRVDLVFVPILNVDGHEHADLLGRPGQRGPGRKGARSNAQGLDLNRDYARLQSPEIAAVVQLLRRFDPALYIDVHVSDGPDYQYDVTYTFAGWGTFARSPATAGWLMGEYSADVNRALAAAGHLPDVYPSWINESAPWQGLRTSAEGPRYSTGYGDFTGVPTVLVENHRMKPYRQRVLGTYVLLAQSLDTVGRAHERIAQAKSADRSARPATLMVKWERDSNPSATKMFKGYRYESYRSPASGTRELRWTGEAQDMALPVFGVTSTREVAIPRAWWIAPQHRDLIAALRAHGIRMDVLDDARTMQLEVVRAASGKAGEKLERTRRSVALPAGSVRIPADQPFHLLAAALLDPESDDSFHAHGLFAQALPAETGLPRHLLAPLADKLLAHDADLRTAFEQAIAADPALAADPQARLRWIFARSPFDERARWTYPVYAERD</sequence>
<protein>
    <submittedName>
        <fullName evidence="6">M14 family metallopeptidase</fullName>
    </submittedName>
</protein>
<dbReference type="SMART" id="SM00631">
    <property type="entry name" value="Zn_pept"/>
    <property type="match status" value="1"/>
</dbReference>
<dbReference type="Proteomes" id="UP001179361">
    <property type="component" value="Unassembled WGS sequence"/>
</dbReference>
<keyword evidence="7" id="KW-1185">Reference proteome</keyword>
<dbReference type="CDD" id="cd06241">
    <property type="entry name" value="M14-like"/>
    <property type="match status" value="1"/>
</dbReference>
<comment type="caution">
    <text evidence="6">The sequence shown here is derived from an EMBL/GenBank/DDBJ whole genome shotgun (WGS) entry which is preliminary data.</text>
</comment>
<dbReference type="Pfam" id="PF00246">
    <property type="entry name" value="Peptidase_M14"/>
    <property type="match status" value="1"/>
</dbReference>
<accession>A0ABS8Q6W2</accession>
<proteinExistence type="inferred from homology"/>
<dbReference type="InterPro" id="IPR000834">
    <property type="entry name" value="Peptidase_M14"/>
</dbReference>
<evidence type="ECO:0000256" key="3">
    <source>
        <dbReference type="PROSITE-ProRule" id="PRU01379"/>
    </source>
</evidence>
<feature type="signal peptide" evidence="4">
    <location>
        <begin position="1"/>
        <end position="23"/>
    </location>
</feature>
<comment type="similarity">
    <text evidence="2 3">Belongs to the peptidase M14 family.</text>
</comment>
<evidence type="ECO:0000313" key="6">
    <source>
        <dbReference type="EMBL" id="MCD2516365.1"/>
    </source>
</evidence>
<dbReference type="Gene3D" id="3.40.630.10">
    <property type="entry name" value="Zn peptidases"/>
    <property type="match status" value="1"/>
</dbReference>
<dbReference type="PANTHER" id="PTHR11705">
    <property type="entry name" value="PROTEASE FAMILY M14 CARBOXYPEPTIDASE A,B"/>
    <property type="match status" value="1"/>
</dbReference>
<dbReference type="RefSeq" id="WP_231057684.1">
    <property type="nucleotide sequence ID" value="NZ_JAJNOC010000002.1"/>
</dbReference>
<dbReference type="SUPFAM" id="SSF53187">
    <property type="entry name" value="Zn-dependent exopeptidases"/>
    <property type="match status" value="1"/>
</dbReference>
<evidence type="ECO:0000256" key="2">
    <source>
        <dbReference type="ARBA" id="ARBA00005988"/>
    </source>
</evidence>
<name>A0ABS8Q6W2_9BURK</name>
<feature type="chain" id="PRO_5045365516" evidence="4">
    <location>
        <begin position="24"/>
        <end position="584"/>
    </location>
</feature>
<gene>
    <name evidence="6" type="ORF">LQ564_08565</name>
</gene>
<evidence type="ECO:0000259" key="5">
    <source>
        <dbReference type="PROSITE" id="PS52035"/>
    </source>
</evidence>
<comment type="cofactor">
    <cofactor evidence="1">
        <name>Zn(2+)</name>
        <dbReference type="ChEBI" id="CHEBI:29105"/>
    </cofactor>
</comment>
<evidence type="ECO:0000313" key="7">
    <source>
        <dbReference type="Proteomes" id="UP001179361"/>
    </source>
</evidence>
<dbReference type="EMBL" id="JAJNOC010000002">
    <property type="protein sequence ID" value="MCD2516365.1"/>
    <property type="molecule type" value="Genomic_DNA"/>
</dbReference>